<feature type="domain" description="Exoribonuclease phosphorolytic" evidence="9">
    <location>
        <begin position="47"/>
        <end position="174"/>
    </location>
</feature>
<evidence type="ECO:0000313" key="11">
    <source>
        <dbReference type="Proteomes" id="UP000694866"/>
    </source>
</evidence>
<reference evidence="10" key="1">
    <citation type="submission" date="2015-01" db="EMBL/GenBank/DDBJ databases">
        <title>Transcriptome Assembly of Fopius arisanus.</title>
        <authorList>
            <person name="Geib S."/>
        </authorList>
    </citation>
    <scope>NUCLEOTIDE SEQUENCE</scope>
</reference>
<dbReference type="RefSeq" id="XP_011299450.1">
    <property type="nucleotide sequence ID" value="XM_011301148.1"/>
</dbReference>
<evidence type="ECO:0000256" key="4">
    <source>
        <dbReference type="ARBA" id="ARBA00022490"/>
    </source>
</evidence>
<keyword evidence="11" id="KW-1185">Reference proteome</keyword>
<dbReference type="GO" id="GO:0003723">
    <property type="term" value="F:RNA binding"/>
    <property type="evidence" value="ECO:0007669"/>
    <property type="project" value="UniProtKB-KW"/>
</dbReference>
<dbReference type="SUPFAM" id="SSF54211">
    <property type="entry name" value="Ribosomal protein S5 domain 2-like"/>
    <property type="match status" value="1"/>
</dbReference>
<name>A0A0C9RAN9_9HYME</name>
<dbReference type="PANTHER" id="PTHR11953:SF2">
    <property type="entry name" value="EXOSOME COMPLEX COMPONENT MTR3"/>
    <property type="match status" value="1"/>
</dbReference>
<dbReference type="SUPFAM" id="SSF55666">
    <property type="entry name" value="Ribonuclease PH domain 2-like"/>
    <property type="match status" value="1"/>
</dbReference>
<dbReference type="InterPro" id="IPR050080">
    <property type="entry name" value="RNase_PH"/>
</dbReference>
<evidence type="ECO:0000256" key="6">
    <source>
        <dbReference type="ARBA" id="ARBA00022835"/>
    </source>
</evidence>
<gene>
    <name evidence="10" type="primary">exosc6</name>
    <name evidence="12" type="synonym">LOC105264335</name>
    <name evidence="10" type="ORF">g.27422</name>
</gene>
<comment type="subcellular location">
    <subcellularLocation>
        <location evidence="2">Cytoplasm</location>
    </subcellularLocation>
    <subcellularLocation>
        <location evidence="1">Nucleus</location>
    </subcellularLocation>
</comment>
<dbReference type="GO" id="GO:0071028">
    <property type="term" value="P:nuclear mRNA surveillance"/>
    <property type="evidence" value="ECO:0007669"/>
    <property type="project" value="TreeGrafter"/>
</dbReference>
<dbReference type="AlphaFoldDB" id="A0A0C9RAN9"/>
<dbReference type="EMBL" id="GBYB01003896">
    <property type="protein sequence ID" value="JAG73663.1"/>
    <property type="molecule type" value="Transcribed_RNA"/>
</dbReference>
<reference evidence="12" key="2">
    <citation type="submission" date="2025-04" db="UniProtKB">
        <authorList>
            <consortium name="RefSeq"/>
        </authorList>
    </citation>
    <scope>IDENTIFICATION</scope>
    <source>
        <strain evidence="12">USDA-PBARC FA_bdor</strain>
        <tissue evidence="12">Whole organism</tissue>
    </source>
</reference>
<evidence type="ECO:0000256" key="7">
    <source>
        <dbReference type="ARBA" id="ARBA00022884"/>
    </source>
</evidence>
<evidence type="ECO:0000256" key="1">
    <source>
        <dbReference type="ARBA" id="ARBA00004123"/>
    </source>
</evidence>
<dbReference type="GO" id="GO:0071051">
    <property type="term" value="P:poly(A)-dependent snoRNA 3'-end processing"/>
    <property type="evidence" value="ECO:0007669"/>
    <property type="project" value="TreeGrafter"/>
</dbReference>
<dbReference type="InterPro" id="IPR020568">
    <property type="entry name" value="Ribosomal_Su5_D2-typ_SF"/>
</dbReference>
<organism evidence="10">
    <name type="scientific">Fopius arisanus</name>
    <dbReference type="NCBI Taxonomy" id="64838"/>
    <lineage>
        <taxon>Eukaryota</taxon>
        <taxon>Metazoa</taxon>
        <taxon>Ecdysozoa</taxon>
        <taxon>Arthropoda</taxon>
        <taxon>Hexapoda</taxon>
        <taxon>Insecta</taxon>
        <taxon>Pterygota</taxon>
        <taxon>Neoptera</taxon>
        <taxon>Endopterygota</taxon>
        <taxon>Hymenoptera</taxon>
        <taxon>Apocrita</taxon>
        <taxon>Ichneumonoidea</taxon>
        <taxon>Braconidae</taxon>
        <taxon>Opiinae</taxon>
        <taxon>Fopius</taxon>
    </lineage>
</organism>
<dbReference type="InterPro" id="IPR001247">
    <property type="entry name" value="ExoRNase_PH_dom1"/>
</dbReference>
<dbReference type="GO" id="GO:0000177">
    <property type="term" value="C:cytoplasmic exosome (RNase complex)"/>
    <property type="evidence" value="ECO:0007669"/>
    <property type="project" value="TreeGrafter"/>
</dbReference>
<dbReference type="GO" id="GO:0006364">
    <property type="term" value="P:rRNA processing"/>
    <property type="evidence" value="ECO:0007669"/>
    <property type="project" value="UniProtKB-KW"/>
</dbReference>
<evidence type="ECO:0000256" key="8">
    <source>
        <dbReference type="ARBA" id="ARBA00023242"/>
    </source>
</evidence>
<accession>A0A0C9RAN9</accession>
<evidence type="ECO:0000259" key="9">
    <source>
        <dbReference type="Pfam" id="PF01138"/>
    </source>
</evidence>
<keyword evidence="6" id="KW-0271">Exosome</keyword>
<dbReference type="GO" id="GO:0000176">
    <property type="term" value="C:nuclear exosome (RNase complex)"/>
    <property type="evidence" value="ECO:0007669"/>
    <property type="project" value="TreeGrafter"/>
</dbReference>
<evidence type="ECO:0000313" key="12">
    <source>
        <dbReference type="RefSeq" id="XP_011299450.1"/>
    </source>
</evidence>
<evidence type="ECO:0000256" key="2">
    <source>
        <dbReference type="ARBA" id="ARBA00004496"/>
    </source>
</evidence>
<dbReference type="Pfam" id="PF01138">
    <property type="entry name" value="RNase_PH"/>
    <property type="match status" value="1"/>
</dbReference>
<dbReference type="InterPro" id="IPR036345">
    <property type="entry name" value="ExoRNase_PH_dom2_sf"/>
</dbReference>
<evidence type="ECO:0000313" key="10">
    <source>
        <dbReference type="EMBL" id="JAG73663.1"/>
    </source>
</evidence>
<dbReference type="CDD" id="cd11371">
    <property type="entry name" value="RNase_PH_MTR3"/>
    <property type="match status" value="1"/>
</dbReference>
<proteinExistence type="inferred from homology"/>
<keyword evidence="8" id="KW-0539">Nucleus</keyword>
<dbReference type="InterPro" id="IPR027408">
    <property type="entry name" value="PNPase/RNase_PH_dom_sf"/>
</dbReference>
<evidence type="ECO:0000256" key="3">
    <source>
        <dbReference type="ARBA" id="ARBA00006678"/>
    </source>
</evidence>
<comment type="similarity">
    <text evidence="3">Belongs to the RNase PH family.</text>
</comment>
<dbReference type="Gene3D" id="3.30.230.70">
    <property type="entry name" value="GHMP Kinase, N-terminal domain"/>
    <property type="match status" value="1"/>
</dbReference>
<evidence type="ECO:0000256" key="5">
    <source>
        <dbReference type="ARBA" id="ARBA00022552"/>
    </source>
</evidence>
<dbReference type="GeneID" id="105264335"/>
<dbReference type="KEGG" id="fas:105264335"/>
<accession>A0A9R1SYN2</accession>
<dbReference type="GO" id="GO:0034475">
    <property type="term" value="P:U4 snRNA 3'-end processing"/>
    <property type="evidence" value="ECO:0007669"/>
    <property type="project" value="TreeGrafter"/>
</dbReference>
<keyword evidence="7" id="KW-0694">RNA-binding</keyword>
<keyword evidence="5" id="KW-0698">rRNA processing</keyword>
<protein>
    <submittedName>
        <fullName evidence="10">Exosc6 protein</fullName>
    </submittedName>
    <submittedName>
        <fullName evidence="12">Exosome complex component MTR3</fullName>
    </submittedName>
</protein>
<dbReference type="Proteomes" id="UP000694866">
    <property type="component" value="Unplaced"/>
</dbReference>
<keyword evidence="4" id="KW-0963">Cytoplasm</keyword>
<dbReference type="GO" id="GO:0016075">
    <property type="term" value="P:rRNA catabolic process"/>
    <property type="evidence" value="ECO:0007669"/>
    <property type="project" value="TreeGrafter"/>
</dbReference>
<dbReference type="PANTHER" id="PTHR11953">
    <property type="entry name" value="EXOSOME COMPLEX COMPONENT"/>
    <property type="match status" value="1"/>
</dbReference>
<dbReference type="GO" id="GO:0005730">
    <property type="term" value="C:nucleolus"/>
    <property type="evidence" value="ECO:0007669"/>
    <property type="project" value="TreeGrafter"/>
</dbReference>
<dbReference type="OrthoDB" id="2504340at2759"/>
<sequence>MPVDQRRINGPEVTVPYQLYIDKSSNTAEQQLDLLNKREDGRAHDDIRKMFMKTGLISQAKGSAYIEIGTTKVVCSVFDPREIPNKMGYSVQGNLYCEFKFASFSCKKRKIHQQDSQEKEYSLIMQRALEPAVCRHEFPNFQVDIYALVLDNGGSCLAAAITAASLALANASIPMFGLVTAVSAGIYSDTVFLDTTTEEEALCSTAPTKNHKSKNHGIIMQAYLPQHDQVAELYFVGDIDISAIAPVLETLTEASKNISLIAQQRLVKSVMKTLKEREKEKEHRIKTEIN</sequence>